<gene>
    <name evidence="2" type="ORF">P2G67_05085</name>
</gene>
<organism evidence="2 3">
    <name type="scientific">Aquibaculum arenosum</name>
    <dbReference type="NCBI Taxonomy" id="3032591"/>
    <lineage>
        <taxon>Bacteria</taxon>
        <taxon>Pseudomonadati</taxon>
        <taxon>Pseudomonadota</taxon>
        <taxon>Alphaproteobacteria</taxon>
        <taxon>Rhodospirillales</taxon>
        <taxon>Rhodovibrionaceae</taxon>
        <taxon>Aquibaculum</taxon>
    </lineage>
</organism>
<name>A0ABT5YKF3_9PROT</name>
<protein>
    <submittedName>
        <fullName evidence="2">Uncharacterized protein</fullName>
    </submittedName>
</protein>
<evidence type="ECO:0000313" key="2">
    <source>
        <dbReference type="EMBL" id="MDF2095343.1"/>
    </source>
</evidence>
<dbReference type="EMBL" id="JARHUD010000002">
    <property type="protein sequence ID" value="MDF2095343.1"/>
    <property type="molecule type" value="Genomic_DNA"/>
</dbReference>
<evidence type="ECO:0000313" key="3">
    <source>
        <dbReference type="Proteomes" id="UP001215503"/>
    </source>
</evidence>
<dbReference type="RefSeq" id="WP_275820665.1">
    <property type="nucleotide sequence ID" value="NZ_JARHUD010000002.1"/>
</dbReference>
<feature type="region of interest" description="Disordered" evidence="1">
    <location>
        <begin position="53"/>
        <end position="81"/>
    </location>
</feature>
<reference evidence="2 3" key="1">
    <citation type="submission" date="2023-03" db="EMBL/GenBank/DDBJ databases">
        <title>Fodinicurvata sp. CAU 1616 isolated from sea sendiment.</title>
        <authorList>
            <person name="Kim W."/>
        </authorList>
    </citation>
    <scope>NUCLEOTIDE SEQUENCE [LARGE SCALE GENOMIC DNA]</scope>
    <source>
        <strain evidence="2 3">CAU 1616</strain>
    </source>
</reference>
<keyword evidence="3" id="KW-1185">Reference proteome</keyword>
<feature type="compositionally biased region" description="Polar residues" evidence="1">
    <location>
        <begin position="63"/>
        <end position="75"/>
    </location>
</feature>
<proteinExistence type="predicted"/>
<accession>A0ABT5YKF3</accession>
<evidence type="ECO:0000256" key="1">
    <source>
        <dbReference type="SAM" id="MobiDB-lite"/>
    </source>
</evidence>
<dbReference type="Proteomes" id="UP001215503">
    <property type="component" value="Unassembled WGS sequence"/>
</dbReference>
<sequence>MKTWMRQGEEPRLQEMLDDPVMRSMMASDGVTREELVTLVRCHPLVSELTSCDEMPDYDHGARQQSDCSLASSETECGATA</sequence>
<comment type="caution">
    <text evidence="2">The sequence shown here is derived from an EMBL/GenBank/DDBJ whole genome shotgun (WGS) entry which is preliminary data.</text>
</comment>